<dbReference type="SMART" id="SM00248">
    <property type="entry name" value="ANK"/>
    <property type="match status" value="9"/>
</dbReference>
<feature type="repeat" description="ANK" evidence="3">
    <location>
        <begin position="236"/>
        <end position="260"/>
    </location>
</feature>
<dbReference type="Pfam" id="PF12796">
    <property type="entry name" value="Ank_2"/>
    <property type="match status" value="3"/>
</dbReference>
<dbReference type="EMBL" id="CALNXK010000006">
    <property type="protein sequence ID" value="CAH3038580.1"/>
    <property type="molecule type" value="Genomic_DNA"/>
</dbReference>
<feature type="repeat" description="ANK" evidence="3">
    <location>
        <begin position="202"/>
        <end position="235"/>
    </location>
</feature>
<dbReference type="InterPro" id="IPR050776">
    <property type="entry name" value="Ank_Repeat/CDKN_Inhibitor"/>
</dbReference>
<dbReference type="PANTHER" id="PTHR24201:SF16">
    <property type="entry name" value="ANKYRIN-1-LIKE-RELATED"/>
    <property type="match status" value="1"/>
</dbReference>
<protein>
    <recommendedName>
        <fullName evidence="7">Espin</fullName>
    </recommendedName>
</protein>
<feature type="compositionally biased region" description="Polar residues" evidence="4">
    <location>
        <begin position="329"/>
        <end position="346"/>
    </location>
</feature>
<evidence type="ECO:0000256" key="4">
    <source>
        <dbReference type="SAM" id="MobiDB-lite"/>
    </source>
</evidence>
<organism evidence="5 6">
    <name type="scientific">Porites lobata</name>
    <dbReference type="NCBI Taxonomy" id="104759"/>
    <lineage>
        <taxon>Eukaryota</taxon>
        <taxon>Metazoa</taxon>
        <taxon>Cnidaria</taxon>
        <taxon>Anthozoa</taxon>
        <taxon>Hexacorallia</taxon>
        <taxon>Scleractinia</taxon>
        <taxon>Fungiina</taxon>
        <taxon>Poritidae</taxon>
        <taxon>Porites</taxon>
    </lineage>
</organism>
<dbReference type="Proteomes" id="UP001159405">
    <property type="component" value="Unassembled WGS sequence"/>
</dbReference>
<dbReference type="Pfam" id="PF13637">
    <property type="entry name" value="Ank_4"/>
    <property type="match status" value="1"/>
</dbReference>
<dbReference type="SUPFAM" id="SSF48403">
    <property type="entry name" value="Ankyrin repeat"/>
    <property type="match status" value="1"/>
</dbReference>
<proteinExistence type="predicted"/>
<evidence type="ECO:0000256" key="3">
    <source>
        <dbReference type="PROSITE-ProRule" id="PRU00023"/>
    </source>
</evidence>
<feature type="repeat" description="ANK" evidence="3">
    <location>
        <begin position="169"/>
        <end position="201"/>
    </location>
</feature>
<feature type="region of interest" description="Disordered" evidence="4">
    <location>
        <begin position="329"/>
        <end position="491"/>
    </location>
</feature>
<comment type="caution">
    <text evidence="5">The sequence shown here is derived from an EMBL/GenBank/DDBJ whole genome shotgun (WGS) entry which is preliminary data.</text>
</comment>
<evidence type="ECO:0000313" key="6">
    <source>
        <dbReference type="Proteomes" id="UP001159405"/>
    </source>
</evidence>
<keyword evidence="2 3" id="KW-0040">ANK repeat</keyword>
<feature type="compositionally biased region" description="Basic and acidic residues" evidence="4">
    <location>
        <begin position="548"/>
        <end position="559"/>
    </location>
</feature>
<feature type="compositionally biased region" description="Low complexity" evidence="4">
    <location>
        <begin position="347"/>
        <end position="358"/>
    </location>
</feature>
<feature type="repeat" description="ANK" evidence="3">
    <location>
        <begin position="67"/>
        <end position="99"/>
    </location>
</feature>
<dbReference type="InterPro" id="IPR036770">
    <property type="entry name" value="Ankyrin_rpt-contain_sf"/>
</dbReference>
<feature type="compositionally biased region" description="Basic and acidic residues" evidence="4">
    <location>
        <begin position="456"/>
        <end position="472"/>
    </location>
</feature>
<accession>A0ABN8N0I0</accession>
<feature type="compositionally biased region" description="Basic and acidic residues" evidence="4">
    <location>
        <begin position="397"/>
        <end position="420"/>
    </location>
</feature>
<dbReference type="PANTHER" id="PTHR24201">
    <property type="entry name" value="ANK_REP_REGION DOMAIN-CONTAINING PROTEIN"/>
    <property type="match status" value="1"/>
</dbReference>
<evidence type="ECO:0000256" key="2">
    <source>
        <dbReference type="ARBA" id="ARBA00023043"/>
    </source>
</evidence>
<dbReference type="Gene3D" id="1.25.40.20">
    <property type="entry name" value="Ankyrin repeat-containing domain"/>
    <property type="match status" value="1"/>
</dbReference>
<feature type="compositionally biased region" description="Low complexity" evidence="4">
    <location>
        <begin position="476"/>
        <end position="485"/>
    </location>
</feature>
<feature type="repeat" description="ANK" evidence="3">
    <location>
        <begin position="33"/>
        <end position="55"/>
    </location>
</feature>
<feature type="compositionally biased region" description="Low complexity" evidence="4">
    <location>
        <begin position="445"/>
        <end position="455"/>
    </location>
</feature>
<dbReference type="InterPro" id="IPR002110">
    <property type="entry name" value="Ankyrin_rpt"/>
</dbReference>
<reference evidence="5 6" key="1">
    <citation type="submission" date="2022-05" db="EMBL/GenBank/DDBJ databases">
        <authorList>
            <consortium name="Genoscope - CEA"/>
            <person name="William W."/>
        </authorList>
    </citation>
    <scope>NUCLEOTIDE SEQUENCE [LARGE SCALE GENOMIC DNA]</scope>
</reference>
<feature type="region of interest" description="Disordered" evidence="4">
    <location>
        <begin position="512"/>
        <end position="561"/>
    </location>
</feature>
<sequence length="744" mass="82807">MAEVERALIAAKDGDLQTLRSLRRIVPVAADGFGATALHYATRTGQMECVEWLVEAVGISYNVRGTSGATPMHDAAAQGQLECVKYFLANGADVETRDRSGHTALHLAARFGRFEMVKWLTEKVNGYARAKSRNHMTPVHFAASGGHLTCLQLLVFKAGYSSVNDAATDGTTPLYLATQDGNLDCLKYLHSVGGKCDARARDGMLPVHAAAQNGHLDCLGYLIESGQADVDERDTTGATPAHYAAAQGHVNVLKWLNAKGDISSTDTLGGSPLHDAAEQGQFECIRYLVETLDLDVNQKDREGLTPLHLAKISGHRKCTDYLKIATSRQAKAQKRQGQTSKRVNQDNSNSFSSFASSNEKVQERKFVSGKPATERSSSIVKEAAPWQQTTNKGVVRPKSDSSNRSKVDEGMEQAKMESVNHRSKHVHSVANGNNNLSDSGRKEGSNNSNNNNNNRSSRESNNIKESLTKKNSTDNSSSSAAAPSSHGYDSPLYASLQSERVKPLRERQMQPLPHFGDILPPPVEFSKSSAYSHGKSQKLQEAEVNTEPNEKSRRSELSKTRGIKQRVRFEEDNCKVIVEVQSVENNGNVWETKDKVKAAQVKRIDPETQESLVKQKQLSDDTSHVVSTGSLHRDAERPISGQFESDLPPWKKQMLINRTRKDKEQERREREKREIEGRKWIGVPSWKIPLLEKREEERLKQEQRWISMPQWKINLLSRRGTEEIYAKYHDSGTSLKCTRSEVLQ</sequence>
<feature type="repeat" description="ANK" evidence="3">
    <location>
        <begin position="268"/>
        <end position="290"/>
    </location>
</feature>
<keyword evidence="1" id="KW-0677">Repeat</keyword>
<dbReference type="PROSITE" id="PS50088">
    <property type="entry name" value="ANK_REPEAT"/>
    <property type="match status" value="7"/>
</dbReference>
<evidence type="ECO:0008006" key="7">
    <source>
        <dbReference type="Google" id="ProtNLM"/>
    </source>
</evidence>
<dbReference type="PROSITE" id="PS50297">
    <property type="entry name" value="ANK_REP_REGION"/>
    <property type="match status" value="7"/>
</dbReference>
<evidence type="ECO:0000256" key="1">
    <source>
        <dbReference type="ARBA" id="ARBA00022737"/>
    </source>
</evidence>
<name>A0ABN8N0I0_9CNID</name>
<feature type="repeat" description="ANK" evidence="3">
    <location>
        <begin position="100"/>
        <end position="123"/>
    </location>
</feature>
<keyword evidence="6" id="KW-1185">Reference proteome</keyword>
<gene>
    <name evidence="5" type="ORF">PLOB_00039304</name>
</gene>
<evidence type="ECO:0000313" key="5">
    <source>
        <dbReference type="EMBL" id="CAH3038580.1"/>
    </source>
</evidence>